<dbReference type="AlphaFoldDB" id="A0A5A9XA61"/>
<reference evidence="3 4" key="1">
    <citation type="submission" date="2019-04" db="EMBL/GenBank/DDBJ databases">
        <title>Geobacter ruber sp. nov., ferric-reducing bacteria isolated from paddy soil.</title>
        <authorList>
            <person name="Xu Z."/>
            <person name="Masuda Y."/>
            <person name="Itoh H."/>
            <person name="Senoo K."/>
        </authorList>
    </citation>
    <scope>NUCLEOTIDE SEQUENCE [LARGE SCALE GENOMIC DNA]</scope>
    <source>
        <strain evidence="3 4">Red88</strain>
    </source>
</reference>
<dbReference type="InterPro" id="IPR038610">
    <property type="entry name" value="FliK-like_C_sf"/>
</dbReference>
<feature type="region of interest" description="Disordered" evidence="1">
    <location>
        <begin position="56"/>
        <end position="77"/>
    </location>
</feature>
<dbReference type="PANTHER" id="PTHR37533:SF2">
    <property type="entry name" value="FLAGELLAR HOOK-LENGTH CONTROL PROTEIN"/>
    <property type="match status" value="1"/>
</dbReference>
<accession>A0A5A9XA61</accession>
<dbReference type="Proteomes" id="UP000324298">
    <property type="component" value="Unassembled WGS sequence"/>
</dbReference>
<dbReference type="Pfam" id="PF02120">
    <property type="entry name" value="Flg_hook"/>
    <property type="match status" value="1"/>
</dbReference>
<dbReference type="CDD" id="cd17470">
    <property type="entry name" value="T3SS_Flik_C"/>
    <property type="match status" value="1"/>
</dbReference>
<dbReference type="Gene3D" id="3.30.750.140">
    <property type="match status" value="1"/>
</dbReference>
<evidence type="ECO:0000256" key="1">
    <source>
        <dbReference type="SAM" id="MobiDB-lite"/>
    </source>
</evidence>
<feature type="compositionally biased region" description="Polar residues" evidence="1">
    <location>
        <begin position="282"/>
        <end position="294"/>
    </location>
</feature>
<dbReference type="PANTHER" id="PTHR37533">
    <property type="entry name" value="FLAGELLAR HOOK-LENGTH CONTROL PROTEIN"/>
    <property type="match status" value="1"/>
</dbReference>
<organism evidence="3 4">
    <name type="scientific">Oryzomonas rubra</name>
    <dbReference type="NCBI Taxonomy" id="2509454"/>
    <lineage>
        <taxon>Bacteria</taxon>
        <taxon>Pseudomonadati</taxon>
        <taxon>Thermodesulfobacteriota</taxon>
        <taxon>Desulfuromonadia</taxon>
        <taxon>Geobacterales</taxon>
        <taxon>Geobacteraceae</taxon>
        <taxon>Oryzomonas</taxon>
    </lineage>
</organism>
<feature type="region of interest" description="Disordered" evidence="1">
    <location>
        <begin position="282"/>
        <end position="320"/>
    </location>
</feature>
<gene>
    <name evidence="3" type="ORF">ET418_13290</name>
</gene>
<feature type="region of interest" description="Disordered" evidence="1">
    <location>
        <begin position="601"/>
        <end position="622"/>
    </location>
</feature>
<feature type="compositionally biased region" description="Low complexity" evidence="1">
    <location>
        <begin position="251"/>
        <end position="266"/>
    </location>
</feature>
<evidence type="ECO:0000259" key="2">
    <source>
        <dbReference type="Pfam" id="PF02120"/>
    </source>
</evidence>
<feature type="domain" description="Flagellar hook-length control protein-like C-terminal" evidence="2">
    <location>
        <begin position="528"/>
        <end position="604"/>
    </location>
</feature>
<keyword evidence="3" id="KW-0966">Cell projection</keyword>
<keyword evidence="4" id="KW-1185">Reference proteome</keyword>
<dbReference type="InterPro" id="IPR021136">
    <property type="entry name" value="Flagellar_hook_control-like_C"/>
</dbReference>
<feature type="region of interest" description="Disordered" evidence="1">
    <location>
        <begin position="343"/>
        <end position="371"/>
    </location>
</feature>
<evidence type="ECO:0000313" key="4">
    <source>
        <dbReference type="Proteomes" id="UP000324298"/>
    </source>
</evidence>
<feature type="region of interest" description="Disordered" evidence="1">
    <location>
        <begin position="227"/>
        <end position="266"/>
    </location>
</feature>
<feature type="region of interest" description="Disordered" evidence="1">
    <location>
        <begin position="390"/>
        <end position="431"/>
    </location>
</feature>
<dbReference type="RefSeq" id="WP_149308275.1">
    <property type="nucleotide sequence ID" value="NZ_SRSD01000008.1"/>
</dbReference>
<dbReference type="EMBL" id="SRSD01000008">
    <property type="protein sequence ID" value="KAA0889744.1"/>
    <property type="molecule type" value="Genomic_DNA"/>
</dbReference>
<feature type="compositionally biased region" description="Low complexity" evidence="1">
    <location>
        <begin position="56"/>
        <end position="68"/>
    </location>
</feature>
<proteinExistence type="predicted"/>
<feature type="region of interest" description="Disordered" evidence="1">
    <location>
        <begin position="451"/>
        <end position="475"/>
    </location>
</feature>
<feature type="compositionally biased region" description="Low complexity" evidence="1">
    <location>
        <begin position="393"/>
        <end position="410"/>
    </location>
</feature>
<keyword evidence="3" id="KW-0969">Cilium</keyword>
<comment type="caution">
    <text evidence="3">The sequence shown here is derived from an EMBL/GenBank/DDBJ whole genome shotgun (WGS) entry which is preliminary data.</text>
</comment>
<sequence>MDTGQMSMMPASAGVATLAATQLASPPAGLAEAGEQAGGNFVGVLQGMTAQKVPQGAGAVSAGKGAPASAPPEKDGGTDAAMVVQDGMTGLMAGLLNALDMSAKPLATTDAEPTTDVPPAGTSAAKPQDVALNADGIQSALLVQMNGSRMLQADGTVIQQNAAAPASEVSTTTGGTQPALPIRTNGSRMLRADGTAAQPNTAALVPETAVATDDGAMATPAALAAGIDGGQKPAGDAGLPTAAQTAPAKESPLPGASQGPAAAQPVMAAAEQNALMTNVGNLSTERGTASNGRTGSAGDATLSRADSNMPGSAGGKTAPPAQVNVEQQQAVILPRSAALEAALAGGPTQKDGSTTEPAKTVPSAPTAQNAQAPETLLATAGKVSPDAQLPNQAAATADTRTSSTGDGTRAASTGVVPEAGKKGAELGGETAQTRVERGAVAKAVASASVDVAQSPGDAPTGGEFSSGGEKGAADQFTNGQFQTTAVHQQGKIEGASVASNIAAPVQNSGQRPELSEQIMQQVKDRLVNHEVKTGTDQIVLKLSPENLGDLRVNMSMDGQRLKVEIVAENRMVRDALLQNTDSLKESLARQNISMESFDVTTAGRGGAGNPGQGQQQNAWREFAEQKQQSAWLSSGGYRLPDTATAVSSQLAYQTPSQHTMVDLHF</sequence>
<dbReference type="OrthoDB" id="5432473at2"/>
<dbReference type="InterPro" id="IPR052563">
    <property type="entry name" value="FliK"/>
</dbReference>
<feature type="region of interest" description="Disordered" evidence="1">
    <location>
        <begin position="108"/>
        <end position="129"/>
    </location>
</feature>
<protein>
    <submittedName>
        <fullName evidence="3">Flagellar hook-length control protein FliK</fullName>
    </submittedName>
</protein>
<evidence type="ECO:0000313" key="3">
    <source>
        <dbReference type="EMBL" id="KAA0889744.1"/>
    </source>
</evidence>
<name>A0A5A9XA61_9BACT</name>
<feature type="compositionally biased region" description="Polar residues" evidence="1">
    <location>
        <begin position="350"/>
        <end position="371"/>
    </location>
</feature>
<keyword evidence="3" id="KW-0282">Flagellum</keyword>